<feature type="transmembrane region" description="Helical" evidence="6">
    <location>
        <begin position="409"/>
        <end position="426"/>
    </location>
</feature>
<keyword evidence="3 6" id="KW-1133">Transmembrane helix</keyword>
<feature type="domain" description="O-antigen ligase-related" evidence="7">
    <location>
        <begin position="231"/>
        <end position="360"/>
    </location>
</feature>
<keyword evidence="9" id="KW-1185">Reference proteome</keyword>
<evidence type="ECO:0000256" key="1">
    <source>
        <dbReference type="ARBA" id="ARBA00004141"/>
    </source>
</evidence>
<comment type="caution">
    <text evidence="8">The sequence shown here is derived from an EMBL/GenBank/DDBJ whole genome shotgun (WGS) entry which is preliminary data.</text>
</comment>
<dbReference type="InterPro" id="IPR007016">
    <property type="entry name" value="O-antigen_ligase-rel_domated"/>
</dbReference>
<protein>
    <recommendedName>
        <fullName evidence="7">O-antigen ligase-related domain-containing protein</fullName>
    </recommendedName>
</protein>
<evidence type="ECO:0000259" key="7">
    <source>
        <dbReference type="Pfam" id="PF04932"/>
    </source>
</evidence>
<reference evidence="8 9" key="1">
    <citation type="submission" date="2021-01" db="EMBL/GenBank/DDBJ databases">
        <title>Whole genome shotgun sequence of Microbispora corallina NBRC 16416.</title>
        <authorList>
            <person name="Komaki H."/>
            <person name="Tamura T."/>
        </authorList>
    </citation>
    <scope>NUCLEOTIDE SEQUENCE [LARGE SCALE GENOMIC DNA]</scope>
    <source>
        <strain evidence="8 9">NBRC 16416</strain>
    </source>
</reference>
<feature type="transmembrane region" description="Helical" evidence="6">
    <location>
        <begin position="352"/>
        <end position="373"/>
    </location>
</feature>
<dbReference type="PANTHER" id="PTHR37422:SF13">
    <property type="entry name" value="LIPOPOLYSACCHARIDE BIOSYNTHESIS PROTEIN PA4999-RELATED"/>
    <property type="match status" value="1"/>
</dbReference>
<feature type="transmembrane region" description="Helical" evidence="6">
    <location>
        <begin position="48"/>
        <end position="67"/>
    </location>
</feature>
<evidence type="ECO:0000256" key="5">
    <source>
        <dbReference type="SAM" id="MobiDB-lite"/>
    </source>
</evidence>
<feature type="region of interest" description="Disordered" evidence="5">
    <location>
        <begin position="440"/>
        <end position="463"/>
    </location>
</feature>
<sequence length="463" mass="49138">MAIETLETATPRRADGATLVCLFVLALFLIPARLVLRGLPMSLSLADILALVLLLVWLFAQFTSTLGAAKGTNPVRTGIFAFGMALLTCYGFGALGYLSSDELNLADHSLVLFVGYVGLVLVVCDGVRGRDRLDFVMKTIVVAGVVVSVVATFQYLLNFDPTAYMTLPGFRHTSVEGTETVMSRADLRRVAGTLGHPIELGVVCAMILPFGAHYAFRAGSRGEPALRWWLATAVIAAGLMFSVSRSAVIGLVVIALTLFPGWPVRRWLATLGALAVFLVVMKAAAPGLLGTFYNLFANATSDDSILYRTHDYPFALLEVAKYPIFGRGLGTWYPYKHQVFDNEYLLSLVETGIVGVVAFVGILACGVATALRARRLSGDPNVRNLALTVAACLLVPLVTAATFDLLSYPGVTSLMFLLIGAAGALLRTVKDENRAQAAARTGDGAAASGLRREAGAQVGPGSG</sequence>
<feature type="transmembrane region" description="Helical" evidence="6">
    <location>
        <begin position="271"/>
        <end position="296"/>
    </location>
</feature>
<evidence type="ECO:0000313" key="8">
    <source>
        <dbReference type="EMBL" id="GIH38814.1"/>
    </source>
</evidence>
<feature type="transmembrane region" description="Helical" evidence="6">
    <location>
        <begin position="110"/>
        <end position="129"/>
    </location>
</feature>
<evidence type="ECO:0000256" key="6">
    <source>
        <dbReference type="SAM" id="Phobius"/>
    </source>
</evidence>
<dbReference type="EMBL" id="BOOC01000005">
    <property type="protein sequence ID" value="GIH38814.1"/>
    <property type="molecule type" value="Genomic_DNA"/>
</dbReference>
<organism evidence="8 9">
    <name type="scientific">Microbispora corallina</name>
    <dbReference type="NCBI Taxonomy" id="83302"/>
    <lineage>
        <taxon>Bacteria</taxon>
        <taxon>Bacillati</taxon>
        <taxon>Actinomycetota</taxon>
        <taxon>Actinomycetes</taxon>
        <taxon>Streptosporangiales</taxon>
        <taxon>Streptosporangiaceae</taxon>
        <taxon>Microbispora</taxon>
    </lineage>
</organism>
<feature type="transmembrane region" description="Helical" evidence="6">
    <location>
        <begin position="198"/>
        <end position="216"/>
    </location>
</feature>
<feature type="transmembrane region" description="Helical" evidence="6">
    <location>
        <begin position="228"/>
        <end position="259"/>
    </location>
</feature>
<dbReference type="Pfam" id="PF04932">
    <property type="entry name" value="Wzy_C"/>
    <property type="match status" value="1"/>
</dbReference>
<evidence type="ECO:0000313" key="9">
    <source>
        <dbReference type="Proteomes" id="UP000603904"/>
    </source>
</evidence>
<feature type="transmembrane region" description="Helical" evidence="6">
    <location>
        <begin position="16"/>
        <end position="36"/>
    </location>
</feature>
<evidence type="ECO:0000256" key="2">
    <source>
        <dbReference type="ARBA" id="ARBA00022692"/>
    </source>
</evidence>
<feature type="transmembrane region" description="Helical" evidence="6">
    <location>
        <begin position="79"/>
        <end position="98"/>
    </location>
</feature>
<feature type="transmembrane region" description="Helical" evidence="6">
    <location>
        <begin position="385"/>
        <end position="403"/>
    </location>
</feature>
<dbReference type="PANTHER" id="PTHR37422">
    <property type="entry name" value="TEICHURONIC ACID BIOSYNTHESIS PROTEIN TUAE"/>
    <property type="match status" value="1"/>
</dbReference>
<accession>A0ABQ4FVF9</accession>
<feature type="compositionally biased region" description="Low complexity" evidence="5">
    <location>
        <begin position="440"/>
        <end position="449"/>
    </location>
</feature>
<feature type="transmembrane region" description="Helical" evidence="6">
    <location>
        <begin position="135"/>
        <end position="157"/>
    </location>
</feature>
<dbReference type="Proteomes" id="UP000603904">
    <property type="component" value="Unassembled WGS sequence"/>
</dbReference>
<evidence type="ECO:0000256" key="3">
    <source>
        <dbReference type="ARBA" id="ARBA00022989"/>
    </source>
</evidence>
<comment type="subcellular location">
    <subcellularLocation>
        <location evidence="1">Membrane</location>
        <topology evidence="1">Multi-pass membrane protein</topology>
    </subcellularLocation>
</comment>
<dbReference type="RefSeq" id="WP_204056412.1">
    <property type="nucleotide sequence ID" value="NZ_BAAAGP010000002.1"/>
</dbReference>
<keyword evidence="2 6" id="KW-0812">Transmembrane</keyword>
<proteinExistence type="predicted"/>
<keyword evidence="4 6" id="KW-0472">Membrane</keyword>
<name>A0ABQ4FVF9_9ACTN</name>
<gene>
    <name evidence="8" type="ORF">Mco01_18140</name>
</gene>
<dbReference type="InterPro" id="IPR051533">
    <property type="entry name" value="WaaL-like"/>
</dbReference>
<evidence type="ECO:0000256" key="4">
    <source>
        <dbReference type="ARBA" id="ARBA00023136"/>
    </source>
</evidence>